<dbReference type="InterPro" id="IPR052024">
    <property type="entry name" value="Methanogen_methyltrans"/>
</dbReference>
<dbReference type="EMBL" id="PFMR01000280">
    <property type="protein sequence ID" value="PIZ15136.1"/>
    <property type="molecule type" value="Genomic_DNA"/>
</dbReference>
<reference evidence="3" key="1">
    <citation type="submission" date="2017-09" db="EMBL/GenBank/DDBJ databases">
        <title>Depth-based differentiation of microbial function through sediment-hosted aquifers and enrichment of novel symbionts in the deep terrestrial subsurface.</title>
        <authorList>
            <person name="Probst A.J."/>
            <person name="Ladd B."/>
            <person name="Jarett J.K."/>
            <person name="Geller-Mcgrath D.E."/>
            <person name="Sieber C.M.K."/>
            <person name="Emerson J.B."/>
            <person name="Anantharaman K."/>
            <person name="Thomas B.C."/>
            <person name="Malmstrom R."/>
            <person name="Stieglmeier M."/>
            <person name="Klingl A."/>
            <person name="Woyke T."/>
            <person name="Ryan C.M."/>
            <person name="Banfield J.F."/>
        </authorList>
    </citation>
    <scope>NUCLEOTIDE SEQUENCE [LARGE SCALE GENOMIC DNA]</scope>
</reference>
<dbReference type="Pfam" id="PF01208">
    <property type="entry name" value="URO-D"/>
    <property type="match status" value="1"/>
</dbReference>
<evidence type="ECO:0000259" key="1">
    <source>
        <dbReference type="Pfam" id="PF01208"/>
    </source>
</evidence>
<dbReference type="Gene3D" id="3.20.20.210">
    <property type="match status" value="1"/>
</dbReference>
<comment type="caution">
    <text evidence="2">The sequence shown here is derived from an EMBL/GenBank/DDBJ whole genome shotgun (WGS) entry which is preliminary data.</text>
</comment>
<evidence type="ECO:0000313" key="3">
    <source>
        <dbReference type="Proteomes" id="UP000229307"/>
    </source>
</evidence>
<gene>
    <name evidence="2" type="ORF">COY52_10410</name>
</gene>
<protein>
    <submittedName>
        <fullName evidence="2">Uroporphyrinogen-III decarboxylase-like protein</fullName>
    </submittedName>
</protein>
<proteinExistence type="predicted"/>
<feature type="domain" description="Uroporphyrinogen decarboxylase (URO-D)" evidence="1">
    <location>
        <begin position="135"/>
        <end position="344"/>
    </location>
</feature>
<dbReference type="InterPro" id="IPR038071">
    <property type="entry name" value="UROD/MetE-like_sf"/>
</dbReference>
<sequence>MPKETMTPKERMLAVLKRQKVDRVPMNYSATAEAHEKLKKYMGCDDNALLDKLHIDRIAGVGPKYTGPPVPEGMDTFGCRHKNISYGTGVYNECIFNPLAQYQTLDEMKKNYKWPSPDWYDYSEIPGQIKGMDDYPIQGGGSEPFLIYKNLRGQEQAFLDLILNPDIVHYCLDQLFGLAYQNTLRIFEAIPGKVMISYVAEDLGGQQDLMYSPQHIREFMLPWMKKMMDLVHQAGAFVFHHTDGAARKIIPDLIEAGIDVLNPVQWRCKGMEREGLKKDFGDKLIFHGGVDNQYTLAFGSVEEVRQEVIDNIRILGKGGGYILAPCHAIQAVSPPENVIAMYETGYENG</sequence>
<dbReference type="AlphaFoldDB" id="A0A2M7S6K6"/>
<name>A0A2M7S6K6_9BACT</name>
<dbReference type="PANTHER" id="PTHR47099">
    <property type="entry name" value="METHYLCOBAMIDE:COM METHYLTRANSFERASE MTBA"/>
    <property type="match status" value="1"/>
</dbReference>
<organism evidence="2 3">
    <name type="scientific">Candidatus Desantisbacteria bacterium CG_4_10_14_0_8_um_filter_48_22</name>
    <dbReference type="NCBI Taxonomy" id="1974543"/>
    <lineage>
        <taxon>Bacteria</taxon>
        <taxon>Candidatus Desantisiibacteriota</taxon>
    </lineage>
</organism>
<dbReference type="Proteomes" id="UP000229307">
    <property type="component" value="Unassembled WGS sequence"/>
</dbReference>
<accession>A0A2M7S6K6</accession>
<dbReference type="GO" id="GO:0006779">
    <property type="term" value="P:porphyrin-containing compound biosynthetic process"/>
    <property type="evidence" value="ECO:0007669"/>
    <property type="project" value="InterPro"/>
</dbReference>
<dbReference type="GO" id="GO:0004853">
    <property type="term" value="F:uroporphyrinogen decarboxylase activity"/>
    <property type="evidence" value="ECO:0007669"/>
    <property type="project" value="InterPro"/>
</dbReference>
<dbReference type="SUPFAM" id="SSF51726">
    <property type="entry name" value="UROD/MetE-like"/>
    <property type="match status" value="1"/>
</dbReference>
<dbReference type="PANTHER" id="PTHR47099:SF1">
    <property type="entry name" value="METHYLCOBAMIDE:COM METHYLTRANSFERASE MTBA"/>
    <property type="match status" value="1"/>
</dbReference>
<dbReference type="InterPro" id="IPR000257">
    <property type="entry name" value="Uroporphyrinogen_deCOase"/>
</dbReference>
<evidence type="ECO:0000313" key="2">
    <source>
        <dbReference type="EMBL" id="PIZ15136.1"/>
    </source>
</evidence>